<evidence type="ECO:0000256" key="1">
    <source>
        <dbReference type="ARBA" id="ARBA00004459"/>
    </source>
</evidence>
<evidence type="ECO:0008006" key="9">
    <source>
        <dbReference type="Google" id="ProtNLM"/>
    </source>
</evidence>
<protein>
    <recommendedName>
        <fullName evidence="9">Lipoprotein</fullName>
    </recommendedName>
</protein>
<keyword evidence="2" id="KW-0732">Signal</keyword>
<dbReference type="NCBIfam" id="NF047847">
    <property type="entry name" value="SS_mature_LptM"/>
    <property type="match status" value="1"/>
</dbReference>
<dbReference type="Pfam" id="PF13627">
    <property type="entry name" value="LptM_cons"/>
    <property type="match status" value="1"/>
</dbReference>
<sequence>MPRSFGLRAMVYSADQRNLYSLLMPTERLLTVILWCLLLQACGQTGPLYMPDSPPPIYVPKQEK</sequence>
<evidence type="ECO:0000256" key="3">
    <source>
        <dbReference type="ARBA" id="ARBA00023136"/>
    </source>
</evidence>
<reference evidence="7 8" key="1">
    <citation type="submission" date="2016-03" db="EMBL/GenBank/DDBJ databases">
        <authorList>
            <person name="Heylen K."/>
            <person name="De Vos P."/>
            <person name="Vekeman B."/>
        </authorList>
    </citation>
    <scope>NUCLEOTIDE SEQUENCE [LARGE SCALE GENOMIC DNA]</scope>
    <source>
        <strain evidence="7 8">R-49807</strain>
    </source>
</reference>
<name>A0AA91I570_9GAMM</name>
<comment type="caution">
    <text evidence="7">The sequence shown here is derived from an EMBL/GenBank/DDBJ whole genome shotgun (WGS) entry which is preliminary data.</text>
</comment>
<evidence type="ECO:0000313" key="7">
    <source>
        <dbReference type="EMBL" id="OAI25678.1"/>
    </source>
</evidence>
<evidence type="ECO:0000313" key="8">
    <source>
        <dbReference type="Proteomes" id="UP000077734"/>
    </source>
</evidence>
<evidence type="ECO:0000256" key="6">
    <source>
        <dbReference type="ARBA" id="ARBA00023288"/>
    </source>
</evidence>
<evidence type="ECO:0000256" key="4">
    <source>
        <dbReference type="ARBA" id="ARBA00023139"/>
    </source>
</evidence>
<dbReference type="AlphaFoldDB" id="A0AA91I570"/>
<evidence type="ECO:0000256" key="5">
    <source>
        <dbReference type="ARBA" id="ARBA00023237"/>
    </source>
</evidence>
<dbReference type="InterPro" id="IPR032831">
    <property type="entry name" value="LptM_cons"/>
</dbReference>
<dbReference type="EMBL" id="LUUL01000079">
    <property type="protein sequence ID" value="OAI25678.1"/>
    <property type="molecule type" value="Genomic_DNA"/>
</dbReference>
<keyword evidence="6" id="KW-0449">Lipoprotein</keyword>
<keyword evidence="5" id="KW-0998">Cell outer membrane</keyword>
<comment type="subcellular location">
    <subcellularLocation>
        <location evidence="1">Cell outer membrane</location>
        <topology evidence="1">Lipid-anchor</topology>
    </subcellularLocation>
</comment>
<dbReference type="Proteomes" id="UP000077734">
    <property type="component" value="Unassembled WGS sequence"/>
</dbReference>
<evidence type="ECO:0000256" key="2">
    <source>
        <dbReference type="ARBA" id="ARBA00022729"/>
    </source>
</evidence>
<gene>
    <name evidence="7" type="ORF">A1356_13160</name>
</gene>
<proteinExistence type="predicted"/>
<keyword evidence="3" id="KW-0472">Membrane</keyword>
<organism evidence="7 8">
    <name type="scientific">Methylomonas koyamae</name>
    <dbReference type="NCBI Taxonomy" id="702114"/>
    <lineage>
        <taxon>Bacteria</taxon>
        <taxon>Pseudomonadati</taxon>
        <taxon>Pseudomonadota</taxon>
        <taxon>Gammaproteobacteria</taxon>
        <taxon>Methylococcales</taxon>
        <taxon>Methylococcaceae</taxon>
        <taxon>Methylomonas</taxon>
    </lineage>
</organism>
<accession>A0AA91I570</accession>
<keyword evidence="4" id="KW-0564">Palmitate</keyword>
<dbReference type="GO" id="GO:0009279">
    <property type="term" value="C:cell outer membrane"/>
    <property type="evidence" value="ECO:0007669"/>
    <property type="project" value="UniProtKB-SubCell"/>
</dbReference>
<keyword evidence="8" id="KW-1185">Reference proteome</keyword>